<evidence type="ECO:0000313" key="3">
    <source>
        <dbReference type="Proteomes" id="UP000295777"/>
    </source>
</evidence>
<dbReference type="SUPFAM" id="SSF160214">
    <property type="entry name" value="FlaG-like"/>
    <property type="match status" value="1"/>
</dbReference>
<accession>A0A4R1GHS2</accession>
<dbReference type="InterPro" id="IPR035924">
    <property type="entry name" value="FlaG-like_sf"/>
</dbReference>
<dbReference type="PANTHER" id="PTHR37166:SF1">
    <property type="entry name" value="PROTEIN FLAG"/>
    <property type="match status" value="1"/>
</dbReference>
<keyword evidence="2" id="KW-0282">Flagellum</keyword>
<evidence type="ECO:0000313" key="2">
    <source>
        <dbReference type="EMBL" id="TCK06641.1"/>
    </source>
</evidence>
<keyword evidence="3" id="KW-1185">Reference proteome</keyword>
<feature type="compositionally biased region" description="Basic and acidic residues" evidence="1">
    <location>
        <begin position="40"/>
        <end position="50"/>
    </location>
</feature>
<dbReference type="Proteomes" id="UP000295777">
    <property type="component" value="Unassembled WGS sequence"/>
</dbReference>
<sequence>MMDVKPVAHLQPSVEMNSQSLEVKNQQLKQPNTQEQVNLDSKRKEETVKTTPEVIEKIVEDLKKKLSMLNTQLEIQIDKDTDIVVVKVIDRETNKVIRQIPPEYVLKIAKYLDEIAGILYNEKV</sequence>
<evidence type="ECO:0000256" key="1">
    <source>
        <dbReference type="SAM" id="MobiDB-lite"/>
    </source>
</evidence>
<feature type="region of interest" description="Disordered" evidence="1">
    <location>
        <begin position="1"/>
        <end position="50"/>
    </location>
</feature>
<keyword evidence="2" id="KW-0969">Cilium</keyword>
<dbReference type="EMBL" id="SMFV01000001">
    <property type="protein sequence ID" value="TCK06641.1"/>
    <property type="molecule type" value="Genomic_DNA"/>
</dbReference>
<reference evidence="2 3" key="1">
    <citation type="submission" date="2019-03" db="EMBL/GenBank/DDBJ databases">
        <title>Genomic Encyclopedia of Archaeal and Bacterial Type Strains, Phase II (KMG-II): from individual species to whole genera.</title>
        <authorList>
            <person name="Goeker M."/>
        </authorList>
    </citation>
    <scope>NUCLEOTIDE SEQUENCE [LARGE SCALE GENOMIC DNA]</scope>
    <source>
        <strain evidence="2 3">DSM 24425</strain>
    </source>
</reference>
<gene>
    <name evidence="2" type="ORF">CLV27_0447</name>
</gene>
<dbReference type="InterPro" id="IPR005186">
    <property type="entry name" value="FlaG"/>
</dbReference>
<organism evidence="2 3">
    <name type="scientific">Phorcysia thermohydrogeniphila</name>
    <dbReference type="NCBI Taxonomy" id="936138"/>
    <lineage>
        <taxon>Bacteria</taxon>
        <taxon>Pseudomonadati</taxon>
        <taxon>Aquificota</taxon>
        <taxon>Aquificia</taxon>
        <taxon>Desulfurobacteriales</taxon>
        <taxon>Desulfurobacteriaceae</taxon>
        <taxon>Phorcysia</taxon>
    </lineage>
</organism>
<proteinExistence type="predicted"/>
<dbReference type="Gene3D" id="3.30.160.170">
    <property type="entry name" value="FlaG-like"/>
    <property type="match status" value="1"/>
</dbReference>
<name>A0A4R1GHS2_9BACT</name>
<dbReference type="RefSeq" id="WP_243644838.1">
    <property type="nucleotide sequence ID" value="NZ_SMFV01000001.1"/>
</dbReference>
<comment type="caution">
    <text evidence="2">The sequence shown here is derived from an EMBL/GenBank/DDBJ whole genome shotgun (WGS) entry which is preliminary data.</text>
</comment>
<feature type="compositionally biased region" description="Polar residues" evidence="1">
    <location>
        <begin position="14"/>
        <end position="39"/>
    </location>
</feature>
<dbReference type="PANTHER" id="PTHR37166">
    <property type="entry name" value="PROTEIN FLAG"/>
    <property type="match status" value="1"/>
</dbReference>
<dbReference type="AlphaFoldDB" id="A0A4R1GHS2"/>
<dbReference type="Pfam" id="PF03646">
    <property type="entry name" value="FlaG"/>
    <property type="match status" value="1"/>
</dbReference>
<protein>
    <submittedName>
        <fullName evidence="2">Flagellar protein FlaG</fullName>
    </submittedName>
</protein>
<keyword evidence="2" id="KW-0966">Cell projection</keyword>